<evidence type="ECO:0008006" key="3">
    <source>
        <dbReference type="Google" id="ProtNLM"/>
    </source>
</evidence>
<organism evidence="1 2">
    <name type="scientific">Aureimonas pseudogalii</name>
    <dbReference type="NCBI Taxonomy" id="1744844"/>
    <lineage>
        <taxon>Bacteria</taxon>
        <taxon>Pseudomonadati</taxon>
        <taxon>Pseudomonadota</taxon>
        <taxon>Alphaproteobacteria</taxon>
        <taxon>Hyphomicrobiales</taxon>
        <taxon>Aurantimonadaceae</taxon>
        <taxon>Aureimonas</taxon>
    </lineage>
</organism>
<dbReference type="CDD" id="cd08152">
    <property type="entry name" value="y4iL_like"/>
    <property type="match status" value="1"/>
</dbReference>
<dbReference type="AlphaFoldDB" id="A0A7W6ECV5"/>
<dbReference type="RefSeq" id="WP_183199232.1">
    <property type="nucleotide sequence ID" value="NZ_JACIEK010000002.1"/>
</dbReference>
<gene>
    <name evidence="1" type="ORF">GGR04_001527</name>
</gene>
<dbReference type="PROSITE" id="PS51402">
    <property type="entry name" value="CATALASE_3"/>
    <property type="match status" value="1"/>
</dbReference>
<proteinExistence type="predicted"/>
<dbReference type="InterPro" id="IPR018028">
    <property type="entry name" value="Catalase"/>
</dbReference>
<dbReference type="Proteomes" id="UP000542776">
    <property type="component" value="Unassembled WGS sequence"/>
</dbReference>
<sequence>MPQHEPAAKPIPYDPAFEILEEDEAETAQAIVDQMRKILEITANDYGHSVRSVHAKSHGLLRGELEVYGNLPEAYAQGIFREGARYDAVLRFSTNPGDILDDSISVPRGLALKIIGVEGERLEGSEGANTQDFVMINGPAFSAPTAKAFLSSLKLLAATTDTPQVLKKVASAALRGAETLVEAAGGESPTLLSLGGHPNTHPLGDTFHTQVPLLYGPYMAKLSVAPVSANLLDHSGEKVTTRGRPDALREELNDHFAGGGGEWELRVQLLTDPETMPLEDSSVVWPEEKSPHVAVARLRVAPQDAWNEARSKAVDDAMAFSPWHGITEHRPLGSVMRVRKPAYEMSGEFRARFNRCPIHEPASAADTGLPD</sequence>
<keyword evidence="2" id="KW-1185">Reference proteome</keyword>
<dbReference type="GO" id="GO:0006979">
    <property type="term" value="P:response to oxidative stress"/>
    <property type="evidence" value="ECO:0007669"/>
    <property type="project" value="InterPro"/>
</dbReference>
<reference evidence="1 2" key="1">
    <citation type="submission" date="2020-08" db="EMBL/GenBank/DDBJ databases">
        <title>Genomic Encyclopedia of Type Strains, Phase IV (KMG-IV): sequencing the most valuable type-strain genomes for metagenomic binning, comparative biology and taxonomic classification.</title>
        <authorList>
            <person name="Goeker M."/>
        </authorList>
    </citation>
    <scope>NUCLEOTIDE SEQUENCE [LARGE SCALE GENOMIC DNA]</scope>
    <source>
        <strain evidence="1 2">DSM 102238</strain>
    </source>
</reference>
<dbReference type="GO" id="GO:0004096">
    <property type="term" value="F:catalase activity"/>
    <property type="evidence" value="ECO:0007669"/>
    <property type="project" value="InterPro"/>
</dbReference>
<dbReference type="SUPFAM" id="SSF56634">
    <property type="entry name" value="Heme-dependent catalase-like"/>
    <property type="match status" value="1"/>
</dbReference>
<evidence type="ECO:0000313" key="1">
    <source>
        <dbReference type="EMBL" id="MBB3997691.1"/>
    </source>
</evidence>
<dbReference type="Gene3D" id="2.40.180.10">
    <property type="entry name" value="Catalase core domain"/>
    <property type="match status" value="1"/>
</dbReference>
<dbReference type="GO" id="GO:0020037">
    <property type="term" value="F:heme binding"/>
    <property type="evidence" value="ECO:0007669"/>
    <property type="project" value="InterPro"/>
</dbReference>
<accession>A0A7W6ECV5</accession>
<dbReference type="EMBL" id="JACIEK010000002">
    <property type="protein sequence ID" value="MBB3997691.1"/>
    <property type="molecule type" value="Genomic_DNA"/>
</dbReference>
<dbReference type="PANTHER" id="PTHR36195">
    <property type="entry name" value="DOMAIN PROTEIN, PUTATIVE (AFU_ORTHOLOGUE AFUA_5G01990)-RELATED-RELATED"/>
    <property type="match status" value="1"/>
</dbReference>
<protein>
    <recommendedName>
        <fullName evidence="3">Catalase</fullName>
    </recommendedName>
</protein>
<name>A0A7W6ECV5_9HYPH</name>
<evidence type="ECO:0000313" key="2">
    <source>
        <dbReference type="Proteomes" id="UP000542776"/>
    </source>
</evidence>
<dbReference type="PANTHER" id="PTHR36195:SF4">
    <property type="entry name" value="DOMAIN PROTEIN, PUTATIVE (AFU_ORTHOLOGUE AFUA_5G01990)-RELATED"/>
    <property type="match status" value="1"/>
</dbReference>
<comment type="caution">
    <text evidence="1">The sequence shown here is derived from an EMBL/GenBank/DDBJ whole genome shotgun (WGS) entry which is preliminary data.</text>
</comment>
<dbReference type="InterPro" id="IPR020835">
    <property type="entry name" value="Catalase_sf"/>
</dbReference>